<organism evidence="6 7">
    <name type="scientific">Sinosporangium siamense</name>
    <dbReference type="NCBI Taxonomy" id="1367973"/>
    <lineage>
        <taxon>Bacteria</taxon>
        <taxon>Bacillati</taxon>
        <taxon>Actinomycetota</taxon>
        <taxon>Actinomycetes</taxon>
        <taxon>Streptosporangiales</taxon>
        <taxon>Streptosporangiaceae</taxon>
        <taxon>Sinosporangium</taxon>
    </lineage>
</organism>
<dbReference type="EMBL" id="BOOW01000043">
    <property type="protein sequence ID" value="GII96264.1"/>
    <property type="molecule type" value="Genomic_DNA"/>
</dbReference>
<dbReference type="Gene3D" id="3.40.50.2000">
    <property type="entry name" value="Glycogen Phosphorylase B"/>
    <property type="match status" value="2"/>
</dbReference>
<dbReference type="PANTHER" id="PTHR43174:SF2">
    <property type="entry name" value="UDP-N-ACETYLGLUCOSAMINE 2-EPIMERASE"/>
    <property type="match status" value="1"/>
</dbReference>
<dbReference type="CDD" id="cd03786">
    <property type="entry name" value="GTB_UDP-GlcNAc_2-Epimerase"/>
    <property type="match status" value="1"/>
</dbReference>
<dbReference type="AlphaFoldDB" id="A0A919RQB0"/>
<reference evidence="6" key="1">
    <citation type="submission" date="2021-01" db="EMBL/GenBank/DDBJ databases">
        <title>Whole genome shotgun sequence of Sinosporangium siamense NBRC 109515.</title>
        <authorList>
            <person name="Komaki H."/>
            <person name="Tamura T."/>
        </authorList>
    </citation>
    <scope>NUCLEOTIDE SEQUENCE</scope>
    <source>
        <strain evidence="6">NBRC 109515</strain>
    </source>
</reference>
<keyword evidence="7" id="KW-1185">Reference proteome</keyword>
<dbReference type="InterPro" id="IPR003331">
    <property type="entry name" value="UDP_GlcNAc_Epimerase_2_dom"/>
</dbReference>
<evidence type="ECO:0000256" key="1">
    <source>
        <dbReference type="ARBA" id="ARBA00023235"/>
    </source>
</evidence>
<dbReference type="RefSeq" id="WP_204031279.1">
    <property type="nucleotide sequence ID" value="NZ_BOOW01000043.1"/>
</dbReference>
<evidence type="ECO:0000313" key="7">
    <source>
        <dbReference type="Proteomes" id="UP000606172"/>
    </source>
</evidence>
<comment type="similarity">
    <text evidence="2 4">Belongs to the UDP-N-acetylglucosamine 2-epimerase family.</text>
</comment>
<dbReference type="Proteomes" id="UP000606172">
    <property type="component" value="Unassembled WGS sequence"/>
</dbReference>
<keyword evidence="1 4" id="KW-0413">Isomerase</keyword>
<proteinExistence type="inferred from homology"/>
<evidence type="ECO:0000256" key="4">
    <source>
        <dbReference type="RuleBase" id="RU003513"/>
    </source>
</evidence>
<comment type="caution">
    <text evidence="6">The sequence shown here is derived from an EMBL/GenBank/DDBJ whole genome shotgun (WGS) entry which is preliminary data.</text>
</comment>
<gene>
    <name evidence="6" type="ORF">Ssi02_64950</name>
</gene>
<accession>A0A919RQB0</accession>
<dbReference type="InterPro" id="IPR029767">
    <property type="entry name" value="WecB-like"/>
</dbReference>
<sequence length="377" mass="40101">MRKQVVAVVIGTRPEAIKLGPVIAGLTGSGWAEAFVVTTGQHGRVVDDMLALYGTAPACRLPLDRRGEDLAQLASALVARLGDTFVRAAPDLVVVQGDTTSALAGALVGHLLQVPVAHVEAGLRSYEPLPFPEEINRRLIGPLADLHLAPTPAARDNLRSERVAGARIVVTGNTVIDALAHVAGLAGGTPGERPLVLVTAHRRESWGEPMHRIARVVRHLGALYPTVDFFVATHMNPAVRSVFETEISGLDNVVCAGPLGYREFVEKLIHCELVITDSGGVQEEAASLALPALVMREQTERMEGLMAGLAHLVGTDEELIVKTAAGFLDHAGPPRRRTARACAYGDGKAAERTVRACGWLLGLDERPSDFSFSHPLG</sequence>
<dbReference type="Pfam" id="PF02350">
    <property type="entry name" value="Epimerase_2"/>
    <property type="match status" value="1"/>
</dbReference>
<evidence type="ECO:0000313" key="6">
    <source>
        <dbReference type="EMBL" id="GII96264.1"/>
    </source>
</evidence>
<dbReference type="EC" id="5.1.3.14" evidence="3"/>
<evidence type="ECO:0000259" key="5">
    <source>
        <dbReference type="Pfam" id="PF02350"/>
    </source>
</evidence>
<feature type="domain" description="UDP-N-acetylglucosamine 2-epimerase" evidence="5">
    <location>
        <begin position="31"/>
        <end position="356"/>
    </location>
</feature>
<protein>
    <recommendedName>
        <fullName evidence="3">UDP-N-acetylglucosamine 2-epimerase (non-hydrolyzing)</fullName>
        <ecNumber evidence="3">5.1.3.14</ecNumber>
    </recommendedName>
</protein>
<dbReference type="GO" id="GO:0008761">
    <property type="term" value="F:UDP-N-acetylglucosamine 2-epimerase activity"/>
    <property type="evidence" value="ECO:0007669"/>
    <property type="project" value="UniProtKB-EC"/>
</dbReference>
<name>A0A919RQB0_9ACTN</name>
<dbReference type="SUPFAM" id="SSF53756">
    <property type="entry name" value="UDP-Glycosyltransferase/glycogen phosphorylase"/>
    <property type="match status" value="1"/>
</dbReference>
<evidence type="ECO:0000256" key="3">
    <source>
        <dbReference type="ARBA" id="ARBA00038858"/>
    </source>
</evidence>
<dbReference type="NCBIfam" id="TIGR00236">
    <property type="entry name" value="wecB"/>
    <property type="match status" value="1"/>
</dbReference>
<evidence type="ECO:0000256" key="2">
    <source>
        <dbReference type="ARBA" id="ARBA00038209"/>
    </source>
</evidence>
<dbReference type="PANTHER" id="PTHR43174">
    <property type="entry name" value="UDP-N-ACETYLGLUCOSAMINE 2-EPIMERASE"/>
    <property type="match status" value="1"/>
</dbReference>